<name>A0A815KDX1_9BILA</name>
<dbReference type="EMBL" id="CAJNOO010004730">
    <property type="protein sequence ID" value="CAF1392022.1"/>
    <property type="molecule type" value="Genomic_DNA"/>
</dbReference>
<reference evidence="1" key="1">
    <citation type="submission" date="2021-02" db="EMBL/GenBank/DDBJ databases">
        <authorList>
            <person name="Nowell W R."/>
        </authorList>
    </citation>
    <scope>NUCLEOTIDE SEQUENCE</scope>
</reference>
<gene>
    <name evidence="1" type="ORF">RFH988_LOCUS34386</name>
</gene>
<feature type="non-terminal residue" evidence="1">
    <location>
        <position position="51"/>
    </location>
</feature>
<comment type="caution">
    <text evidence="1">The sequence shown here is derived from an EMBL/GenBank/DDBJ whole genome shotgun (WGS) entry which is preliminary data.</text>
</comment>
<proteinExistence type="predicted"/>
<dbReference type="AlphaFoldDB" id="A0A815KDX1"/>
<evidence type="ECO:0000313" key="2">
    <source>
        <dbReference type="Proteomes" id="UP000663882"/>
    </source>
</evidence>
<sequence length="51" mass="6103">MIYEVQIDERIGYSGFGWTDRWLNEYDETLNNTQTALSLRDEVRSDICQEK</sequence>
<dbReference type="Proteomes" id="UP000663882">
    <property type="component" value="Unassembled WGS sequence"/>
</dbReference>
<organism evidence="1 2">
    <name type="scientific">Rotaria sordida</name>
    <dbReference type="NCBI Taxonomy" id="392033"/>
    <lineage>
        <taxon>Eukaryota</taxon>
        <taxon>Metazoa</taxon>
        <taxon>Spiralia</taxon>
        <taxon>Gnathifera</taxon>
        <taxon>Rotifera</taxon>
        <taxon>Eurotatoria</taxon>
        <taxon>Bdelloidea</taxon>
        <taxon>Philodinida</taxon>
        <taxon>Philodinidae</taxon>
        <taxon>Rotaria</taxon>
    </lineage>
</organism>
<protein>
    <submittedName>
        <fullName evidence="1">Uncharacterized protein</fullName>
    </submittedName>
</protein>
<evidence type="ECO:0000313" key="1">
    <source>
        <dbReference type="EMBL" id="CAF1392022.1"/>
    </source>
</evidence>
<accession>A0A815KDX1</accession>